<evidence type="ECO:0000313" key="2">
    <source>
        <dbReference type="EMBL" id="REF37938.1"/>
    </source>
</evidence>
<keyword evidence="3" id="KW-1185">Reference proteome</keyword>
<proteinExistence type="predicted"/>
<feature type="compositionally biased region" description="Pro residues" evidence="1">
    <location>
        <begin position="455"/>
        <end position="471"/>
    </location>
</feature>
<name>A0A3D9V813_THECX</name>
<dbReference type="AlphaFoldDB" id="A0A3D9V813"/>
<feature type="region of interest" description="Disordered" evidence="1">
    <location>
        <begin position="447"/>
        <end position="471"/>
    </location>
</feature>
<gene>
    <name evidence="2" type="ORF">DFJ64_3399</name>
</gene>
<protein>
    <submittedName>
        <fullName evidence="2">Uncharacterized protein</fullName>
    </submittedName>
</protein>
<accession>A0A3D9V813</accession>
<sequence>MDDTVGMALRRWLTTLVRRDPGPDARTKAEALQLLGGEGCPVCRVAEDAVRRWFHTYENESRSDPRMRERIERSFGFCATHTRHLLDLGASSSWLARWVFADVARAGTAALRVATVPTPEACPACEVAARAVTDTLGTLAVGLVDDEARSLLDAGDGLCVTHGVAVIERSGPVVARAVAEMLESRLGKDPVLARDHLIGLDPDRSRRRRAREERAERVLAAEETSRRRGSAADLVLDWPCCPLCAAADRVEWRYLHWLAGLSRDESAELRAEAMLCPRHLGDLTSFRHVGDLSDRELTDDGLLGSVAAVIDHVAGLWRADLHAFLQRLDASPWAGIVHVQPPRGVESCQLCARKRAAEQREARLLEAIAADPAYDARLSRAHGVCLRHGLTTELPPAWRRLLRARVGLLSFELDEAERKAGWDARWEVRGSEMAAWRRAPTLLDGAVLGPIAPDSDPPPRTSAPPEPPDAL</sequence>
<organism evidence="2 3">
    <name type="scientific">Thermasporomyces composti</name>
    <dbReference type="NCBI Taxonomy" id="696763"/>
    <lineage>
        <taxon>Bacteria</taxon>
        <taxon>Bacillati</taxon>
        <taxon>Actinomycetota</taxon>
        <taxon>Actinomycetes</taxon>
        <taxon>Propionibacteriales</taxon>
        <taxon>Nocardioidaceae</taxon>
        <taxon>Thermasporomyces</taxon>
    </lineage>
</organism>
<evidence type="ECO:0000256" key="1">
    <source>
        <dbReference type="SAM" id="MobiDB-lite"/>
    </source>
</evidence>
<comment type="caution">
    <text evidence="2">The sequence shown here is derived from an EMBL/GenBank/DDBJ whole genome shotgun (WGS) entry which is preliminary data.</text>
</comment>
<dbReference type="EMBL" id="QTUC01000001">
    <property type="protein sequence ID" value="REF37938.1"/>
    <property type="molecule type" value="Genomic_DNA"/>
</dbReference>
<dbReference type="Proteomes" id="UP000256485">
    <property type="component" value="Unassembled WGS sequence"/>
</dbReference>
<reference evidence="2 3" key="1">
    <citation type="submission" date="2018-08" db="EMBL/GenBank/DDBJ databases">
        <title>Sequencing the genomes of 1000 actinobacteria strains.</title>
        <authorList>
            <person name="Klenk H.-P."/>
        </authorList>
    </citation>
    <scope>NUCLEOTIDE SEQUENCE [LARGE SCALE GENOMIC DNA]</scope>
    <source>
        <strain evidence="2 3">DSM 22891</strain>
    </source>
</reference>
<evidence type="ECO:0000313" key="3">
    <source>
        <dbReference type="Proteomes" id="UP000256485"/>
    </source>
</evidence>